<keyword evidence="1" id="KW-0472">Membrane</keyword>
<proteinExistence type="predicted"/>
<keyword evidence="1" id="KW-0812">Transmembrane</keyword>
<name>A0A2G9V5D9_TELCI</name>
<dbReference type="OrthoDB" id="7933078at2759"/>
<evidence type="ECO:0000313" key="3">
    <source>
        <dbReference type="Proteomes" id="UP000230423"/>
    </source>
</evidence>
<protein>
    <submittedName>
        <fullName evidence="2">Uncharacterized protein</fullName>
    </submittedName>
</protein>
<dbReference type="AlphaFoldDB" id="A0A2G9V5D9"/>
<gene>
    <name evidence="2" type="ORF">TELCIR_00186</name>
</gene>
<evidence type="ECO:0000256" key="1">
    <source>
        <dbReference type="SAM" id="Phobius"/>
    </source>
</evidence>
<keyword evidence="3" id="KW-1185">Reference proteome</keyword>
<accession>A0A2G9V5D9</accession>
<feature type="transmembrane region" description="Helical" evidence="1">
    <location>
        <begin position="59"/>
        <end position="78"/>
    </location>
</feature>
<sequence>MMNIVKRCACHAPSLTADYRGNPIDFDDHIVVEDFRGFGSDAISFALFMTPGVRPFVQHYNSTTWLTMLALIVSVLCLRHAHHSTQLLGPAFMVFTIVAALAFGVLTAKFDTEVVYTVSTMNGGVFLAHVVYCVQSFRSLRFATSLMITTVNRAGPHQGKPRGTFPPKEKP</sequence>
<keyword evidence="1" id="KW-1133">Transmembrane helix</keyword>
<evidence type="ECO:0000313" key="2">
    <source>
        <dbReference type="EMBL" id="PIO77699.1"/>
    </source>
</evidence>
<organism evidence="2 3">
    <name type="scientific">Teladorsagia circumcincta</name>
    <name type="common">Brown stomach worm</name>
    <name type="synonym">Ostertagia circumcincta</name>
    <dbReference type="NCBI Taxonomy" id="45464"/>
    <lineage>
        <taxon>Eukaryota</taxon>
        <taxon>Metazoa</taxon>
        <taxon>Ecdysozoa</taxon>
        <taxon>Nematoda</taxon>
        <taxon>Chromadorea</taxon>
        <taxon>Rhabditida</taxon>
        <taxon>Rhabditina</taxon>
        <taxon>Rhabditomorpha</taxon>
        <taxon>Strongyloidea</taxon>
        <taxon>Trichostrongylidae</taxon>
        <taxon>Teladorsagia</taxon>
    </lineage>
</organism>
<dbReference type="Proteomes" id="UP000230423">
    <property type="component" value="Unassembled WGS sequence"/>
</dbReference>
<feature type="transmembrane region" description="Helical" evidence="1">
    <location>
        <begin position="114"/>
        <end position="134"/>
    </location>
</feature>
<reference evidence="2 3" key="1">
    <citation type="submission" date="2015-09" db="EMBL/GenBank/DDBJ databases">
        <title>Draft genome of the parasitic nematode Teladorsagia circumcincta isolate WARC Sus (inbred).</title>
        <authorList>
            <person name="Mitreva M."/>
        </authorList>
    </citation>
    <scope>NUCLEOTIDE SEQUENCE [LARGE SCALE GENOMIC DNA]</scope>
    <source>
        <strain evidence="2 3">S</strain>
    </source>
</reference>
<feature type="transmembrane region" description="Helical" evidence="1">
    <location>
        <begin position="87"/>
        <end position="108"/>
    </location>
</feature>
<dbReference type="EMBL" id="KZ344989">
    <property type="protein sequence ID" value="PIO77699.1"/>
    <property type="molecule type" value="Genomic_DNA"/>
</dbReference>